<keyword evidence="8" id="KW-0732">Signal</keyword>
<evidence type="ECO:0000313" key="10">
    <source>
        <dbReference type="EMBL" id="QCY70634.1"/>
    </source>
</evidence>
<dbReference type="Proteomes" id="UP000309016">
    <property type="component" value="Chromosome"/>
</dbReference>
<evidence type="ECO:0000256" key="5">
    <source>
        <dbReference type="ARBA" id="ARBA00023077"/>
    </source>
</evidence>
<dbReference type="InterPro" id="IPR037066">
    <property type="entry name" value="Plug_dom_sf"/>
</dbReference>
<keyword evidence="4" id="KW-0812">Transmembrane</keyword>
<keyword evidence="3" id="KW-1134">Transmembrane beta strand</keyword>
<feature type="signal peptide" evidence="8">
    <location>
        <begin position="1"/>
        <end position="20"/>
    </location>
</feature>
<evidence type="ECO:0000313" key="11">
    <source>
        <dbReference type="Proteomes" id="UP000309016"/>
    </source>
</evidence>
<keyword evidence="2" id="KW-0813">Transport</keyword>
<dbReference type="SUPFAM" id="SSF56935">
    <property type="entry name" value="Porins"/>
    <property type="match status" value="1"/>
</dbReference>
<reference evidence="10 11" key="1">
    <citation type="submission" date="2019-06" db="EMBL/GenBank/DDBJ databases">
        <title>Complete genome sequence of Antarcticibacterium flavum KCTC 52984T from an Antarctic marine sediment.</title>
        <authorList>
            <person name="Lee Y.M."/>
            <person name="Shin S.C."/>
        </authorList>
    </citation>
    <scope>NUCLEOTIDE SEQUENCE [LARGE SCALE GENOMIC DNA]</scope>
    <source>
        <strain evidence="10 11">KCTC 52984</strain>
    </source>
</reference>
<organism evidence="10 11">
    <name type="scientific">Antarcticibacterium flavum</name>
    <dbReference type="NCBI Taxonomy" id="2058175"/>
    <lineage>
        <taxon>Bacteria</taxon>
        <taxon>Pseudomonadati</taxon>
        <taxon>Bacteroidota</taxon>
        <taxon>Flavobacteriia</taxon>
        <taxon>Flavobacteriales</taxon>
        <taxon>Flavobacteriaceae</taxon>
        <taxon>Antarcticibacterium</taxon>
    </lineage>
</organism>
<dbReference type="InterPro" id="IPR000531">
    <property type="entry name" value="Beta-barrel_TonB"/>
</dbReference>
<dbReference type="InterPro" id="IPR036942">
    <property type="entry name" value="Beta-barrel_TonB_sf"/>
</dbReference>
<proteinExistence type="predicted"/>
<dbReference type="Gene3D" id="2.40.170.20">
    <property type="entry name" value="TonB-dependent receptor, beta-barrel domain"/>
    <property type="match status" value="1"/>
</dbReference>
<sequence>MKTKILTLCISLFLVNWTRAQETEIDTLNIIPMKEVIVIGNKKDVSRKENKSLATLDEYLEKSAKISMIKRGAYAWEPMINGMATERTVITIDGMRIFSACTDKMDPVTSYVEISNLQEASISSGQEGAEHGATIGGAVDMKIHKTGFSPSGWKVEVNSGLETNGEQKIAGAKVDYSQEDFFFNADFMHRDAENYHAGGGKEVLYSRFTKYNFSAVSGYRLSRHQSIEAAVILDKATDIGYPALPMDVSLAKAAIGSLKYEFHKPHPLLDHWETKVYFNTITHIMDDAQREDVAMRMNMPGWSDTYGFYSKGNSTVGKHRIKINLNSFYNKSLAEMTMFPNDPTEMEMFMLTWPDVRTFYNGFFLEDQILLSEHLNLKITGSLGSHNNSVQSEQGLQSLKIFYPEMKESKHRILAGASTRLQLHKGKMNYSLGTGYGERAPSVSEAYGFYLFNSFNGYDFIGNPGMDTERSMELNSSVAFKNKFWSAKLSGSYFHIQDYIIGIPDPDLTAMTIGANGVMVYSQLPYATFFNTDLSLEVFPYKNWHINTKLIYNHGRDHKNRNLPLVQPLSYFAALGYSKGLFSIEGSIEGAMEQSNFSTGFGENRTPAYTVVNLSASRSLYLNNQRVTVKAGAENLFDTYYSTFSDWNNIPRRGRNIFVNLNYAVF</sequence>
<dbReference type="AlphaFoldDB" id="A0A5B7X579"/>
<dbReference type="InterPro" id="IPR039426">
    <property type="entry name" value="TonB-dep_rcpt-like"/>
</dbReference>
<keyword evidence="5" id="KW-0798">TonB box</keyword>
<feature type="domain" description="TonB-dependent receptor-like beta-barrel" evidence="9">
    <location>
        <begin position="224"/>
        <end position="636"/>
    </location>
</feature>
<evidence type="ECO:0000256" key="7">
    <source>
        <dbReference type="ARBA" id="ARBA00023237"/>
    </source>
</evidence>
<keyword evidence="7" id="KW-0998">Cell outer membrane</keyword>
<dbReference type="GO" id="GO:0044718">
    <property type="term" value="P:siderophore transmembrane transport"/>
    <property type="evidence" value="ECO:0007669"/>
    <property type="project" value="TreeGrafter"/>
</dbReference>
<evidence type="ECO:0000256" key="8">
    <source>
        <dbReference type="SAM" id="SignalP"/>
    </source>
</evidence>
<evidence type="ECO:0000256" key="3">
    <source>
        <dbReference type="ARBA" id="ARBA00022452"/>
    </source>
</evidence>
<evidence type="ECO:0000259" key="9">
    <source>
        <dbReference type="Pfam" id="PF00593"/>
    </source>
</evidence>
<keyword evidence="6" id="KW-0472">Membrane</keyword>
<comment type="subcellular location">
    <subcellularLocation>
        <location evidence="1">Cell outer membrane</location>
        <topology evidence="1">Multi-pass membrane protein</topology>
    </subcellularLocation>
</comment>
<evidence type="ECO:0000256" key="2">
    <source>
        <dbReference type="ARBA" id="ARBA00022448"/>
    </source>
</evidence>
<name>A0A5B7X579_9FLAO</name>
<feature type="chain" id="PRO_5023106939" evidence="8">
    <location>
        <begin position="21"/>
        <end position="666"/>
    </location>
</feature>
<evidence type="ECO:0000256" key="4">
    <source>
        <dbReference type="ARBA" id="ARBA00022692"/>
    </source>
</evidence>
<accession>A0A5B7X579</accession>
<dbReference type="Gene3D" id="2.170.130.10">
    <property type="entry name" value="TonB-dependent receptor, plug domain"/>
    <property type="match status" value="1"/>
</dbReference>
<dbReference type="GO" id="GO:0009279">
    <property type="term" value="C:cell outer membrane"/>
    <property type="evidence" value="ECO:0007669"/>
    <property type="project" value="UniProtKB-SubCell"/>
</dbReference>
<dbReference type="RefSeq" id="WP_139067203.1">
    <property type="nucleotide sequence ID" value="NZ_CP040812.1"/>
</dbReference>
<dbReference type="OrthoDB" id="9759247at2"/>
<gene>
    <name evidence="10" type="ORF">FHG64_15190</name>
</gene>
<keyword evidence="10" id="KW-0675">Receptor</keyword>
<protein>
    <submittedName>
        <fullName evidence="10">TonB-dependent receptor</fullName>
    </submittedName>
</protein>
<dbReference type="Pfam" id="PF00593">
    <property type="entry name" value="TonB_dep_Rec_b-barrel"/>
    <property type="match status" value="1"/>
</dbReference>
<dbReference type="EMBL" id="CP040812">
    <property type="protein sequence ID" value="QCY70634.1"/>
    <property type="molecule type" value="Genomic_DNA"/>
</dbReference>
<keyword evidence="11" id="KW-1185">Reference proteome</keyword>
<evidence type="ECO:0000256" key="6">
    <source>
        <dbReference type="ARBA" id="ARBA00023136"/>
    </source>
</evidence>
<dbReference type="PANTHER" id="PTHR30069">
    <property type="entry name" value="TONB-DEPENDENT OUTER MEMBRANE RECEPTOR"/>
    <property type="match status" value="1"/>
</dbReference>
<dbReference type="KEGG" id="afla:FHG64_15190"/>
<dbReference type="PANTHER" id="PTHR30069:SF49">
    <property type="entry name" value="OUTER MEMBRANE PROTEIN C"/>
    <property type="match status" value="1"/>
</dbReference>
<dbReference type="GO" id="GO:0015344">
    <property type="term" value="F:siderophore uptake transmembrane transporter activity"/>
    <property type="evidence" value="ECO:0007669"/>
    <property type="project" value="TreeGrafter"/>
</dbReference>
<evidence type="ECO:0000256" key="1">
    <source>
        <dbReference type="ARBA" id="ARBA00004571"/>
    </source>
</evidence>